<feature type="region of interest" description="Disordered" evidence="7">
    <location>
        <begin position="1"/>
        <end position="28"/>
    </location>
</feature>
<dbReference type="InterPro" id="IPR000322">
    <property type="entry name" value="Glyco_hydro_31_TIM"/>
</dbReference>
<proteinExistence type="inferred from homology"/>
<dbReference type="InterPro" id="IPR017853">
    <property type="entry name" value="GH"/>
</dbReference>
<keyword evidence="6" id="KW-0326">Glycosidase</keyword>
<protein>
    <submittedName>
        <fullName evidence="10">Neutral alpha-glucosidase C</fullName>
    </submittedName>
</protein>
<dbReference type="Pfam" id="PF21365">
    <property type="entry name" value="Glyco_hydro_31_3rd"/>
    <property type="match status" value="1"/>
</dbReference>
<evidence type="ECO:0000256" key="2">
    <source>
        <dbReference type="ARBA" id="ARBA00007806"/>
    </source>
</evidence>
<keyword evidence="4" id="KW-0378">Hydrolase</keyword>
<evidence type="ECO:0000256" key="1">
    <source>
        <dbReference type="ARBA" id="ARBA00004881"/>
    </source>
</evidence>
<dbReference type="Gene3D" id="3.50.4.10">
    <property type="entry name" value="Hepatocyte Growth Factor"/>
    <property type="match status" value="1"/>
</dbReference>
<feature type="region of interest" description="Disordered" evidence="7">
    <location>
        <begin position="626"/>
        <end position="701"/>
    </location>
</feature>
<feature type="domain" description="C2H2-type" evidence="8">
    <location>
        <begin position="3717"/>
        <end position="3738"/>
    </location>
</feature>
<feature type="region of interest" description="Disordered" evidence="7">
    <location>
        <begin position="982"/>
        <end position="1004"/>
    </location>
</feature>
<comment type="caution">
    <text evidence="9">The sequence shown here is derived from an EMBL/GenBank/DDBJ whole genome shotgun (WGS) entry which is preliminary data.</text>
</comment>
<accession>A0A9P1C497</accession>
<dbReference type="Gene3D" id="3.30.420.10">
    <property type="entry name" value="Ribonuclease H-like superfamily/Ribonuclease H"/>
    <property type="match status" value="1"/>
</dbReference>
<evidence type="ECO:0000256" key="7">
    <source>
        <dbReference type="SAM" id="MobiDB-lite"/>
    </source>
</evidence>
<dbReference type="Proteomes" id="UP001152797">
    <property type="component" value="Unassembled WGS sequence"/>
</dbReference>
<dbReference type="InterPro" id="IPR036397">
    <property type="entry name" value="RNaseH_sf"/>
</dbReference>
<dbReference type="InterPro" id="IPR036691">
    <property type="entry name" value="Endo/exonu/phosph_ase_sf"/>
</dbReference>
<feature type="region of interest" description="Disordered" evidence="7">
    <location>
        <begin position="1076"/>
        <end position="1110"/>
    </location>
</feature>
<evidence type="ECO:0000256" key="3">
    <source>
        <dbReference type="ARBA" id="ARBA00022729"/>
    </source>
</evidence>
<evidence type="ECO:0000313" key="11">
    <source>
        <dbReference type="Proteomes" id="UP001152797"/>
    </source>
</evidence>
<sequence length="4357" mass="489341">MLLGHLRPKHQHLFHRPPRHGPDSRNQTGLTPSGACCEACQADASCTDWSISKGSCVLLQDAEGWTPEEGAIAGRSQGLLLFNSSGRLYGRGAGPQDALQLLAEGSPVSLANRASYVPYFYSRDGYAALGHSNVTHFNRMAARYFSTGQQLAWAFEGAFQLYLMPAASLSRGTKAYYALTGRPALPPRHILGFMACRWGWKDQRYLEETLEQFRTGGFPLDSVILDFEWFANTSDYGFRDSGESWYEDFGWNPQLFSAPTQQLKKYLEEQQVHVAGIRKPRLGNRKLLNLAKEKGWLSLKASGRGGPENYADGRWLRFSDPQLRRWYAQQMRHYLDSGISYWWNDEGENFYYTYHDWNLAELELHQSHQGRATSRFFSLNRAFTPGMARLGAAVWTGDVSASWEDLRRTPGMMLNWALAGAPYVACDIGGFIGNASSQLLARWYQVGSFMPLMRIHSTHDDQPHWPWLYEDREIMRQALVRRYRLLPYHYSLAHRLSTEGDLFIRPLAMDFPEDPKVENMTSQWMDGQILVSPVLSKDSRAEIYLPKGRWHPFDMEGEVIQGPHYESMEVKLEDVPAFVAVGTVPWRGVDQQVNLSLNLSSEQDGVLIFAAHGTAAASTCKASLDPSFVPPEHRNQQQSYNQAAGHPPPWNGATWQDSGSRSPRTRSRRKKQGKNKAGDNWHGEAHHQKGYGKGFDAGAPSQGPMIPMPQMMPMMMPYPQHQIMAPPYQSMQPDKGSGKGQPLPPPLTMPSPPSTAVTGPPGQWAPTMQMMPVPAVPIGPGQTETPTEEVKKEGRAQANLNRLLKQMKKDEDSLTSDLQKMAHTMQKQDERDNTKELSVAVKILGQAKEDLLEAENAKAQLLSQWKTFLQQSVVKWREFSAQFQASESAHQNSIQTAKLNVKRAQRRFDQASKREQAQPGDAIQVSDEEEDVDLQEDPGDGSLDQQDQGAQRIHDGMNMIVKSLVELSASADLLEQRVKRPRTEKEDTMVDGGAGGSGGVATDLGSSAELRTDVFALPLRRKTSPFKVSFQPTVQVLMGLDDDIEFHAVGVHHEALFAWPDKPWRLRCPDDEGDLTSFMARRPGPRRASPTDSVAPSSMTSSSSLSLPSSSPRVLWQRTVLILLDGRMVPARLSNDASDTVMHQIAQALGIVPDEVLDFHTVQARPEDLVSQNLQRILPQIHEERRPSPFLRIVLVDLEIYEPNEILPGAFRRYSRWLPRTINRRSVFRMLDLESLLDAHGERCKLWFNNNLIAEDFIEPLHLEDGDFVRILIGEHDSDFQCDETTEDSADFMVGLQLETLATSADSLLVLPADADPLLFSKLCPTGGHRHPCIPVSMSVDEDADPPAGHPQGHVDPLQGAYDRPPGIDQPVWVHEVWDLLVAHGAVELAEEGPIIYLRSHYISHQHHTANRASRPLRFDTDFETWEADVRFMWEDLVDVSALDLVFIAPEPLSSPTAGTCGTVLVTQHPTPGQAACLVTHPGLGDHFAHHEIALSLATPCSWEHLLHSAGLASFCAQQERRQFVVCELLVGSIVHERDQPLRTHDGLGLRVRLRNLQASELVHSISQLRAAEDDDELQLWTHHWSIHSPGVKKSHLQSQTHDLQDCLIRSSRILDEEEAPLILTPLAIPGEAPIEEPTPDRFPADHEDIIASWRRAADTRTATETQEGELTVKFVTWFLNGDRWSRCDAYRVIALPSDTDRWDALFRQQWRDRLDHDAPLYVSLVYPSVTPDHHGGHLILHQNLGPTVRGVLLSVFWHGQDSELGNRFAQVVPHWLSFQRFLQFADLLEACRRRLLLCVGFSGNQPIEEDRPLFPRHGTHVEVHVAEWHVADETSLMQHPGALHPDQPTAQPTPDAGAACNASLLNAEAPIFVPGLPWSIGSMSEFTQDLHALWEGAAFSWEDEAPSGPISVWFVDHQWHAPHGRVARLVQLYDDFQNWEERIRRAWADHIIEGAVVELHLVSPHPPGHNDAIIAHVVLVQRPNEAWVTSIVSCVDRRRPQQVTQQLAITTHEHILIDNLLRVLGIYEACSGPRAQLQCHGWYRSEQLWPGRPIPGRSGYSIVILTRQAPQPRPTETAGNRSTRAPVLLQLSSLIHSQTESAEDDQAITQLATVALQLRSGCQTLLVPEYIECSAPGESSDIEIELKQWGLSCSAFRFGSYSIALCLPAHWSVQEGQFHYMFCHEDLKDPNGAFLHTSDRPLDELGLMQLLHKFGYCRAAVLKVEDLMIGLQRITFLDVVQQHGEAIDRCKRPLPWPSLPDLERNNVPLLDLCRPREGCDDFLIKIGISLTDLVAFFESGTDVLCRDPTGYDLPDTTTQAMNLSETSDLAQFDRVIIYTDGSSLPHHRHRPALWNDEAGFADTWAFVVLGERRQGQHLVVEVIGWLTHPVRYEPQCPSFLGATYIGSLGAEREAMTRAALWRLTQNVNTPTLFRTDSWTTAMQAQGLIGTASVDQSFASLRGCFQALEAALHDRLHVEHTPGHCGDPFNDFADWLATEERKRSFYNKRQQLSMNTWRPLLPYMWMLFSKTDGLPSWDASGFHVPPPLLPSLHATTESKESGTETQEMAQINISFCSANIGSMYNGEWGHAGKLDYLRAQVKLLNLNFIGLQEARTPELCSRTQQILRFASGAHLGCYGIELWINMEQAYAETADGPVYFEPHHFVVVHKDPRCLLVHVVTDLVDFWIVVGHAPQSGTPFAERMAWWEQLAHITACCPLDARFYALLDANAGPGLADHVSVFDTVGGTTSSTPLLRAFLQERDLCLPCTSQCHEGPRTTWVAPDGLSEHMIDYIAIPRTSLHECLLSKVVEELDLGNSHHDHSAIAVQLQWYETRTTRSGTVDHKKVSIDYDNLQGHHVRQALHDYVVPAWTEDIELQVSHFNGQILGSLQKTCPRAKQKPKKPCIDEATWQHRTQKLIARRGLRQLAKHCRGEILRACFSAWHSQTDYDVDRFWQYRRWLLCANVKLMARHYIHAKQLKERLQARKTAYLRQTFENLPHDAPASSILHELKKVVGSTNLRSIKQQTLPMVRNSEGLLCTTPAQALDTWIQFFQEMEGGKRMESADQRCLWVQNLKEFRAQSLALDITDIPSLVELEAAFRHVKPHKATGPDLIDASICARSPAIVARKTYSQLLKLYTHGQESLLHKGGRLQPIWKQKGPRDTCAAYRSILISSHIGKALHRCLRLHTAEAFEHYLQRQQTGGKRGISVTMGVHQARAYLRARLCQRQCVGLLFLDLTEAFYRIVRQLALGGPIDDEAIATVGARLKLGPDLLHALHDHLEEASAVDRAGISPQLQKVLRALHTDTHFFVGIQRDACRTSLGTRPGDCFADIVFSFLWARLLHRLEQTLSELGILDSFPDEPGLRHPHHSELTSAIETKPFLGPTWMDDTCVAFAQSSPVMLEWAAGQVGGSLLSFCEEFAMTPNLAKGKTELMMVFQGAGANKAKLKYFGPTSPHTFPVVLDGGVQHLSVVSSYTHLGGTIHHRGDLRREVRRRLSIAHAAFTRHRRLLFQNRGLDLRRRRELFRTLILSKLLYGAESWILRDGRDKQYLHSALLRLYNRLLPVRHEAPRSDADILVETGLPDPAVLLRICRLRHLGLLYRSGDSTSWGLFNEDKEWHDLVWNDLTWMCAQLRHSSKLPDPMQGFQQWEYIMRYHPGFWKRLVRRAGDHDSGQRSNLQIVTRFHGDFLSILHAHGRLCHSAPQTEIHMPELTHACMMCERKFRSKGGCGAHLFRVHGRVNPVRHLFATSQCGACMKDYHTFAKLKVHLLHATTCRHALQARRCRWRPTPGAGSQVNNELEVSHDGLLPPLKVHGPLQEPVPGRADEDYDQDLLEEIFVDILDAADLDECEALIRKAARGRAISWLMFQATLTQFIDIFTDEDAAVLHVPGDALRALLRSLCSPSAWDFLVDGGRDKRSPWHRDIAILERHCVLEKEEIETKSLQVSPSKGFARERYILHLFAGRRRQGDFQYFVDRLVELHDPFFIQVISVDIVISKQWGDLSREDSRQFWTSAILTRQVVALLGGPPCETWSRARGRALPGDGHPQRAGPRIVRTLEEIWGLASLSLRELQQVTIGNILMGFQLVSMAALACVGGVAVVEHPAEPADGDAASIWRTPIMQLLLAFPECEVLTLAQGLWGAQSAKPTTLGVLNAPGLKLELHRGRITSDLPKGVSIGKDQTGQWATARLKEYPPGLLSVFALHLFFGLRDGPCPNSFVTLLWPQRIVLVLAGHSLRSSASLPGGDLEVQVYAGGNGNFTMVEDDGVSSVSAEGSQRSTTFVWDDALQELSWTMTGPGSQASQAPKGSFQHLFLTVFTDARAQKSRSVPLSSSGTLSVSQPRLRQVKSGRFHSATL</sequence>
<dbReference type="Gene3D" id="2.60.40.1180">
    <property type="entry name" value="Golgi alpha-mannosidase II"/>
    <property type="match status" value="2"/>
</dbReference>
<dbReference type="GO" id="GO:0003676">
    <property type="term" value="F:nucleic acid binding"/>
    <property type="evidence" value="ECO:0007669"/>
    <property type="project" value="InterPro"/>
</dbReference>
<evidence type="ECO:0000313" key="9">
    <source>
        <dbReference type="EMBL" id="CAI3984779.1"/>
    </source>
</evidence>
<dbReference type="GO" id="GO:0006491">
    <property type="term" value="P:N-glycan processing"/>
    <property type="evidence" value="ECO:0007669"/>
    <property type="project" value="TreeGrafter"/>
</dbReference>
<dbReference type="GO" id="GO:0090599">
    <property type="term" value="F:alpha-glucosidase activity"/>
    <property type="evidence" value="ECO:0007669"/>
    <property type="project" value="TreeGrafter"/>
</dbReference>
<gene>
    <name evidence="9" type="ORF">C1SCF055_LOCUS12295</name>
</gene>
<reference evidence="9" key="1">
    <citation type="submission" date="2022-10" db="EMBL/GenBank/DDBJ databases">
        <authorList>
            <person name="Chen Y."/>
            <person name="Dougan E. K."/>
            <person name="Chan C."/>
            <person name="Rhodes N."/>
            <person name="Thang M."/>
        </authorList>
    </citation>
    <scope>NUCLEOTIDE SEQUENCE</scope>
</reference>
<evidence type="ECO:0000313" key="10">
    <source>
        <dbReference type="EMBL" id="CAL4772091.1"/>
    </source>
</evidence>
<reference evidence="10 11" key="2">
    <citation type="submission" date="2024-05" db="EMBL/GenBank/DDBJ databases">
        <authorList>
            <person name="Chen Y."/>
            <person name="Shah S."/>
            <person name="Dougan E. K."/>
            <person name="Thang M."/>
            <person name="Chan C."/>
        </authorList>
    </citation>
    <scope>NUCLEOTIDE SEQUENCE [LARGE SCALE GENOMIC DNA]</scope>
</reference>
<dbReference type="SUPFAM" id="SSF51011">
    <property type="entry name" value="Glycosyl hydrolase domain"/>
    <property type="match status" value="1"/>
</dbReference>
<feature type="compositionally biased region" description="Basic and acidic residues" evidence="7">
    <location>
        <begin position="676"/>
        <end position="687"/>
    </location>
</feature>
<dbReference type="InterPro" id="IPR048395">
    <property type="entry name" value="Glyco_hydro_31_C"/>
</dbReference>
<comment type="pathway">
    <text evidence="1">Glycan metabolism.</text>
</comment>
<evidence type="ECO:0000256" key="5">
    <source>
        <dbReference type="ARBA" id="ARBA00023180"/>
    </source>
</evidence>
<dbReference type="Pfam" id="PF01055">
    <property type="entry name" value="Glyco_hydro_31_2nd"/>
    <property type="match status" value="1"/>
</dbReference>
<evidence type="ECO:0000259" key="8">
    <source>
        <dbReference type="PROSITE" id="PS00028"/>
    </source>
</evidence>
<evidence type="ECO:0000256" key="6">
    <source>
        <dbReference type="ARBA" id="ARBA00023295"/>
    </source>
</evidence>
<dbReference type="InterPro" id="IPR013087">
    <property type="entry name" value="Znf_C2H2_type"/>
</dbReference>
<dbReference type="SUPFAM" id="SSF56219">
    <property type="entry name" value="DNase I-like"/>
    <property type="match status" value="1"/>
</dbReference>
<feature type="compositionally biased region" description="Acidic residues" evidence="7">
    <location>
        <begin position="926"/>
        <end position="939"/>
    </location>
</feature>
<keyword evidence="5" id="KW-0325">Glycoprotein</keyword>
<organism evidence="9">
    <name type="scientific">Cladocopium goreaui</name>
    <dbReference type="NCBI Taxonomy" id="2562237"/>
    <lineage>
        <taxon>Eukaryota</taxon>
        <taxon>Sar</taxon>
        <taxon>Alveolata</taxon>
        <taxon>Dinophyceae</taxon>
        <taxon>Suessiales</taxon>
        <taxon>Symbiodiniaceae</taxon>
        <taxon>Cladocopium</taxon>
    </lineage>
</organism>
<keyword evidence="11" id="KW-1185">Reference proteome</keyword>
<keyword evidence="3" id="KW-0732">Signal</keyword>
<name>A0A9P1C497_9DINO</name>
<dbReference type="Gene3D" id="3.20.20.80">
    <property type="entry name" value="Glycosidases"/>
    <property type="match status" value="1"/>
</dbReference>
<feature type="compositionally biased region" description="Basic residues" evidence="7">
    <location>
        <begin position="1"/>
        <end position="19"/>
    </location>
</feature>
<feature type="compositionally biased region" description="Pro residues" evidence="7">
    <location>
        <begin position="742"/>
        <end position="753"/>
    </location>
</feature>
<feature type="compositionally biased region" description="Basic residues" evidence="7">
    <location>
        <begin position="663"/>
        <end position="674"/>
    </location>
</feature>
<dbReference type="InterPro" id="IPR013780">
    <property type="entry name" value="Glyco_hydro_b"/>
</dbReference>
<dbReference type="PANTHER" id="PTHR22762">
    <property type="entry name" value="ALPHA-GLUCOSIDASE"/>
    <property type="match status" value="1"/>
</dbReference>
<dbReference type="EMBL" id="CAMXCT030000917">
    <property type="protein sequence ID" value="CAL4772091.1"/>
    <property type="molecule type" value="Genomic_DNA"/>
</dbReference>
<dbReference type="Gene3D" id="3.60.10.10">
    <property type="entry name" value="Endonuclease/exonuclease/phosphatase"/>
    <property type="match status" value="1"/>
</dbReference>
<evidence type="ECO:0000256" key="4">
    <source>
        <dbReference type="ARBA" id="ARBA00022801"/>
    </source>
</evidence>
<comment type="similarity">
    <text evidence="2">Belongs to the glycosyl hydrolase 31 family.</text>
</comment>
<dbReference type="EMBL" id="CAMXCT020000917">
    <property type="protein sequence ID" value="CAL1138154.1"/>
    <property type="molecule type" value="Genomic_DNA"/>
</dbReference>
<feature type="region of interest" description="Disordered" evidence="7">
    <location>
        <begin position="726"/>
        <end position="759"/>
    </location>
</feature>
<dbReference type="SUPFAM" id="SSF51445">
    <property type="entry name" value="(Trans)glycosidases"/>
    <property type="match status" value="1"/>
</dbReference>
<feature type="compositionally biased region" description="Low complexity" evidence="7">
    <location>
        <begin position="1096"/>
        <end position="1110"/>
    </location>
</feature>
<dbReference type="PANTHER" id="PTHR22762:SF54">
    <property type="entry name" value="BCDNA.GH04962"/>
    <property type="match status" value="1"/>
</dbReference>
<dbReference type="PROSITE" id="PS00028">
    <property type="entry name" value="ZINC_FINGER_C2H2_1"/>
    <property type="match status" value="1"/>
</dbReference>
<feature type="region of interest" description="Disordered" evidence="7">
    <location>
        <begin position="905"/>
        <end position="948"/>
    </location>
</feature>
<feature type="compositionally biased region" description="Basic and acidic residues" evidence="7">
    <location>
        <begin position="906"/>
        <end position="916"/>
    </location>
</feature>
<dbReference type="OrthoDB" id="415871at2759"/>
<dbReference type="EMBL" id="CAMXCT010000917">
    <property type="protein sequence ID" value="CAI3984779.1"/>
    <property type="molecule type" value="Genomic_DNA"/>
</dbReference>
<dbReference type="GO" id="GO:0005975">
    <property type="term" value="P:carbohydrate metabolic process"/>
    <property type="evidence" value="ECO:0007669"/>
    <property type="project" value="InterPro"/>
</dbReference>